<dbReference type="Pfam" id="PF17761">
    <property type="entry name" value="DUF1016_N"/>
    <property type="match status" value="1"/>
</dbReference>
<dbReference type="InterPro" id="IPR009362">
    <property type="entry name" value="YhcG_C"/>
</dbReference>
<dbReference type="GeneID" id="85195854"/>
<feature type="domain" description="YhcG PDDEXK nuclease" evidence="1">
    <location>
        <begin position="178"/>
        <end position="333"/>
    </location>
</feature>
<accession>A0AA97A2B1</accession>
<dbReference type="InterPro" id="IPR053148">
    <property type="entry name" value="PD-DEXK-like_domain"/>
</dbReference>
<keyword evidence="3" id="KW-0378">Hydrolase</keyword>
<dbReference type="Proteomes" id="UP001302978">
    <property type="component" value="Chromosome"/>
</dbReference>
<dbReference type="Pfam" id="PF06250">
    <property type="entry name" value="YhcG_C"/>
    <property type="match status" value="1"/>
</dbReference>
<organism evidence="3 4">
    <name type="scientific">Methanimicrococcus hongohii</name>
    <dbReference type="NCBI Taxonomy" id="3028295"/>
    <lineage>
        <taxon>Archaea</taxon>
        <taxon>Methanobacteriati</taxon>
        <taxon>Methanobacteriota</taxon>
        <taxon>Stenosarchaea group</taxon>
        <taxon>Methanomicrobia</taxon>
        <taxon>Methanosarcinales</taxon>
        <taxon>Methanosarcinaceae</taxon>
        <taxon>Methanimicrococcus</taxon>
    </lineage>
</organism>
<dbReference type="Gene3D" id="3.40.1350.10">
    <property type="match status" value="1"/>
</dbReference>
<dbReference type="InterPro" id="IPR041527">
    <property type="entry name" value="YhcG_N"/>
</dbReference>
<dbReference type="PANTHER" id="PTHR30547:SF0">
    <property type="entry name" value="BLR8175 PROTEIN"/>
    <property type="match status" value="1"/>
</dbReference>
<keyword evidence="4" id="KW-1185">Reference proteome</keyword>
<evidence type="ECO:0000313" key="4">
    <source>
        <dbReference type="Proteomes" id="UP001302978"/>
    </source>
</evidence>
<dbReference type="GO" id="GO:0003676">
    <property type="term" value="F:nucleic acid binding"/>
    <property type="evidence" value="ECO:0007669"/>
    <property type="project" value="InterPro"/>
</dbReference>
<reference evidence="3 4" key="1">
    <citation type="submission" date="2023-07" db="EMBL/GenBank/DDBJ databases">
        <title>Closed genoem sequence of Methanomicrococcus sp. Hf6.</title>
        <authorList>
            <person name="Poehlein A."/>
            <person name="Protasov E."/>
            <person name="Platt K."/>
            <person name="Reeh H."/>
            <person name="Daniel R."/>
            <person name="Brune A."/>
        </authorList>
    </citation>
    <scope>NUCLEOTIDE SEQUENCE [LARGE SCALE GENOMIC DNA]</scope>
    <source>
        <strain evidence="3 4">Hf6</strain>
    </source>
</reference>
<sequence length="356" mass="41558">MTKVLESFKTDNSYSEFIAEVKSSIQNERMKAVISANRHMIILYWKIGSMILEKQKEAGWGAKVIDQISIDLKQEFPDMKGFSSRNLKYMKRFAECWEDFEIVQQAVAQLPWRSNILILDKLHDKESRLWYVYEAINNGWSSSILDLQISSDLIHRQNHIIHNFSNILPPAESDLVSHIFKDPYLFDFLGTDELKREKELEMKLIQHIEHFLLELGQGFAFVGRQVKVEIGGQEFFVDLLFYHLRLRCYIVVELKTCDFEPGHIAQLNLYQNIIDDTFRHSDDKLTIGLLLVKSKNKVIVEYSLAGFQKPIGVAEWKQQMIKELPENLLSDLPTIQDIEEEMKKEIGMKKSKRAAK</sequence>
<dbReference type="EC" id="3.1.-.-" evidence="3"/>
<name>A0AA97A2B1_9EURY</name>
<dbReference type="KEGG" id="mehf:MmiHf6_12720"/>
<protein>
    <submittedName>
        <fullName evidence="3">Nuclease YhcG</fullName>
        <ecNumber evidence="3">3.1.-.-</ecNumber>
    </submittedName>
</protein>
<dbReference type="GO" id="GO:0016787">
    <property type="term" value="F:hydrolase activity"/>
    <property type="evidence" value="ECO:0007669"/>
    <property type="project" value="UniProtKB-KW"/>
</dbReference>
<dbReference type="AlphaFoldDB" id="A0AA97A2B1"/>
<evidence type="ECO:0000259" key="2">
    <source>
        <dbReference type="Pfam" id="PF17761"/>
    </source>
</evidence>
<dbReference type="EMBL" id="CP131059">
    <property type="protein sequence ID" value="WNY23948.1"/>
    <property type="molecule type" value="Genomic_DNA"/>
</dbReference>
<dbReference type="InterPro" id="IPR011856">
    <property type="entry name" value="tRNA_endonuc-like_dom_sf"/>
</dbReference>
<proteinExistence type="predicted"/>
<feature type="domain" description="YhcG N-terminal" evidence="2">
    <location>
        <begin position="20"/>
        <end position="156"/>
    </location>
</feature>
<evidence type="ECO:0000313" key="3">
    <source>
        <dbReference type="EMBL" id="WNY23948.1"/>
    </source>
</evidence>
<evidence type="ECO:0000259" key="1">
    <source>
        <dbReference type="Pfam" id="PF06250"/>
    </source>
</evidence>
<gene>
    <name evidence="3" type="primary">yhcG_1</name>
    <name evidence="3" type="ORF">MmiHf6_12720</name>
</gene>
<dbReference type="RefSeq" id="WP_316557118.1">
    <property type="nucleotide sequence ID" value="NZ_CP131059.1"/>
</dbReference>
<dbReference type="PANTHER" id="PTHR30547">
    <property type="entry name" value="UNCHARACTERIZED PROTEIN YHCG-RELATED"/>
    <property type="match status" value="1"/>
</dbReference>